<accession>A0A226DNK2</accession>
<gene>
    <name evidence="2" type="ORF">Fcan01_18228</name>
</gene>
<protein>
    <submittedName>
        <fullName evidence="2">Uncharacterized protein</fullName>
    </submittedName>
</protein>
<feature type="compositionally biased region" description="Basic and acidic residues" evidence="1">
    <location>
        <begin position="133"/>
        <end position="143"/>
    </location>
</feature>
<dbReference type="EMBL" id="LNIX01000014">
    <property type="protein sequence ID" value="OXA47112.1"/>
    <property type="molecule type" value="Genomic_DNA"/>
</dbReference>
<reference evidence="2 3" key="1">
    <citation type="submission" date="2015-12" db="EMBL/GenBank/DDBJ databases">
        <title>The genome of Folsomia candida.</title>
        <authorList>
            <person name="Faddeeva A."/>
            <person name="Derks M.F."/>
            <person name="Anvar Y."/>
            <person name="Smit S."/>
            <person name="Van Straalen N."/>
            <person name="Roelofs D."/>
        </authorList>
    </citation>
    <scope>NUCLEOTIDE SEQUENCE [LARGE SCALE GENOMIC DNA]</scope>
    <source>
        <strain evidence="2 3">VU population</strain>
        <tissue evidence="2">Whole body</tissue>
    </source>
</reference>
<dbReference type="Proteomes" id="UP000198287">
    <property type="component" value="Unassembled WGS sequence"/>
</dbReference>
<dbReference type="AlphaFoldDB" id="A0A226DNK2"/>
<feature type="compositionally biased region" description="Pro residues" evidence="1">
    <location>
        <begin position="151"/>
        <end position="163"/>
    </location>
</feature>
<organism evidence="2 3">
    <name type="scientific">Folsomia candida</name>
    <name type="common">Springtail</name>
    <dbReference type="NCBI Taxonomy" id="158441"/>
    <lineage>
        <taxon>Eukaryota</taxon>
        <taxon>Metazoa</taxon>
        <taxon>Ecdysozoa</taxon>
        <taxon>Arthropoda</taxon>
        <taxon>Hexapoda</taxon>
        <taxon>Collembola</taxon>
        <taxon>Entomobryomorpha</taxon>
        <taxon>Isotomoidea</taxon>
        <taxon>Isotomidae</taxon>
        <taxon>Proisotominae</taxon>
        <taxon>Folsomia</taxon>
    </lineage>
</organism>
<feature type="compositionally biased region" description="Basic residues" evidence="1">
    <location>
        <begin position="173"/>
        <end position="182"/>
    </location>
</feature>
<keyword evidence="3" id="KW-1185">Reference proteome</keyword>
<feature type="region of interest" description="Disordered" evidence="1">
    <location>
        <begin position="129"/>
        <end position="230"/>
    </location>
</feature>
<feature type="compositionally biased region" description="Acidic residues" evidence="1">
    <location>
        <begin position="206"/>
        <end position="215"/>
    </location>
</feature>
<evidence type="ECO:0000313" key="3">
    <source>
        <dbReference type="Proteomes" id="UP000198287"/>
    </source>
</evidence>
<proteinExistence type="predicted"/>
<evidence type="ECO:0000256" key="1">
    <source>
        <dbReference type="SAM" id="MobiDB-lite"/>
    </source>
</evidence>
<evidence type="ECO:0000313" key="2">
    <source>
        <dbReference type="EMBL" id="OXA47112.1"/>
    </source>
</evidence>
<sequence length="230" mass="26526">MEAYPLFSAIAQIGSRNVGCIDLDHGRLNLVRWPTLLLFIYKVVEYFVEQVFRQLRDKNNPSATYSALNSPHSHRFEWTGHFLIPSLHIVSVTLFLYRFVNKYNYSGPHRFKQLAKFVPLANKSGSRRRAAIRRGEYSYHKDSSTASLIEQPPPPPPPSPPSQPEAEIQMTTTKRKNNKLTRKLVTTTSFHLKDNDEEMQLCGQSGDEEEDDDEGDARVRLLEFDDRDEE</sequence>
<name>A0A226DNK2_FOLCA</name>
<comment type="caution">
    <text evidence="2">The sequence shown here is derived from an EMBL/GenBank/DDBJ whole genome shotgun (WGS) entry which is preliminary data.</text>
</comment>